<reference evidence="2" key="2">
    <citation type="submission" date="2021-02" db="EMBL/GenBank/DDBJ databases">
        <authorList>
            <person name="Kimball J.A."/>
            <person name="Haas M.W."/>
            <person name="Macchietto M."/>
            <person name="Kono T."/>
            <person name="Duquette J."/>
            <person name="Shao M."/>
        </authorList>
    </citation>
    <scope>NUCLEOTIDE SEQUENCE</scope>
    <source>
        <tissue evidence="2">Fresh leaf tissue</tissue>
    </source>
</reference>
<sequence>MPKLAIVATLLLAAVAVAVTAIPAVRGIRLPEGSSGADDQLVVDVAVAPAAAAEAPISMMSFSISLGDLDAATLSEEVASGPVPPAVYREGDLEHKVPVLGP</sequence>
<keyword evidence="1" id="KW-0732">Signal</keyword>
<feature type="signal peptide" evidence="1">
    <location>
        <begin position="1"/>
        <end position="27"/>
    </location>
</feature>
<accession>A0A8J5VCT9</accession>
<name>A0A8J5VCT9_ZIZPA</name>
<keyword evidence="3" id="KW-1185">Reference proteome</keyword>
<dbReference type="EMBL" id="JAAALK010000286">
    <property type="protein sequence ID" value="KAG8061095.1"/>
    <property type="molecule type" value="Genomic_DNA"/>
</dbReference>
<comment type="caution">
    <text evidence="2">The sequence shown here is derived from an EMBL/GenBank/DDBJ whole genome shotgun (WGS) entry which is preliminary data.</text>
</comment>
<evidence type="ECO:0000313" key="3">
    <source>
        <dbReference type="Proteomes" id="UP000729402"/>
    </source>
</evidence>
<proteinExistence type="predicted"/>
<evidence type="ECO:0000256" key="1">
    <source>
        <dbReference type="SAM" id="SignalP"/>
    </source>
</evidence>
<reference evidence="2" key="1">
    <citation type="journal article" date="2021" name="bioRxiv">
        <title>Whole Genome Assembly and Annotation of Northern Wild Rice, Zizania palustris L., Supports a Whole Genome Duplication in the Zizania Genus.</title>
        <authorList>
            <person name="Haas M."/>
            <person name="Kono T."/>
            <person name="Macchietto M."/>
            <person name="Millas R."/>
            <person name="McGilp L."/>
            <person name="Shao M."/>
            <person name="Duquette J."/>
            <person name="Hirsch C.N."/>
            <person name="Kimball J."/>
        </authorList>
    </citation>
    <scope>NUCLEOTIDE SEQUENCE</scope>
    <source>
        <tissue evidence="2">Fresh leaf tissue</tissue>
    </source>
</reference>
<dbReference type="Proteomes" id="UP000729402">
    <property type="component" value="Unassembled WGS sequence"/>
</dbReference>
<gene>
    <name evidence="2" type="ORF">GUJ93_ZPchr0003g17144</name>
</gene>
<dbReference type="OrthoDB" id="10577152at2759"/>
<feature type="chain" id="PRO_5035169950" evidence="1">
    <location>
        <begin position="28"/>
        <end position="102"/>
    </location>
</feature>
<evidence type="ECO:0000313" key="2">
    <source>
        <dbReference type="EMBL" id="KAG8061095.1"/>
    </source>
</evidence>
<dbReference type="AlphaFoldDB" id="A0A8J5VCT9"/>
<protein>
    <submittedName>
        <fullName evidence="2">Uncharacterized protein</fullName>
    </submittedName>
</protein>
<organism evidence="2 3">
    <name type="scientific">Zizania palustris</name>
    <name type="common">Northern wild rice</name>
    <dbReference type="NCBI Taxonomy" id="103762"/>
    <lineage>
        <taxon>Eukaryota</taxon>
        <taxon>Viridiplantae</taxon>
        <taxon>Streptophyta</taxon>
        <taxon>Embryophyta</taxon>
        <taxon>Tracheophyta</taxon>
        <taxon>Spermatophyta</taxon>
        <taxon>Magnoliopsida</taxon>
        <taxon>Liliopsida</taxon>
        <taxon>Poales</taxon>
        <taxon>Poaceae</taxon>
        <taxon>BOP clade</taxon>
        <taxon>Oryzoideae</taxon>
        <taxon>Oryzeae</taxon>
        <taxon>Zizaniinae</taxon>
        <taxon>Zizania</taxon>
    </lineage>
</organism>